<protein>
    <recommendedName>
        <fullName evidence="3">PHD finger protein 10</fullName>
    </recommendedName>
</protein>
<dbReference type="Pfam" id="PF00628">
    <property type="entry name" value="PHD"/>
    <property type="match status" value="2"/>
</dbReference>
<feature type="region of interest" description="Disordered" evidence="14">
    <location>
        <begin position="623"/>
        <end position="751"/>
    </location>
</feature>
<evidence type="ECO:0000256" key="8">
    <source>
        <dbReference type="ARBA" id="ARBA00022902"/>
    </source>
</evidence>
<dbReference type="EMBL" id="LR788966">
    <property type="protein sequence ID" value="CAB3264828.1"/>
    <property type="molecule type" value="mRNA"/>
</dbReference>
<dbReference type="AlphaFoldDB" id="A0A6F9DPA8"/>
<accession>A0A6F9DPA8</accession>
<evidence type="ECO:0000256" key="5">
    <source>
        <dbReference type="ARBA" id="ARBA00022737"/>
    </source>
</evidence>
<feature type="compositionally biased region" description="Basic and acidic residues" evidence="14">
    <location>
        <begin position="35"/>
        <end position="47"/>
    </location>
</feature>
<dbReference type="SUPFAM" id="SSF57903">
    <property type="entry name" value="FYVE/PHD zinc finger"/>
    <property type="match status" value="2"/>
</dbReference>
<evidence type="ECO:0000256" key="7">
    <source>
        <dbReference type="ARBA" id="ARBA00022833"/>
    </source>
</evidence>
<dbReference type="CDD" id="cd21085">
    <property type="entry name" value="WH_NTD_PHF10"/>
    <property type="match status" value="1"/>
</dbReference>
<evidence type="ECO:0000256" key="6">
    <source>
        <dbReference type="ARBA" id="ARBA00022771"/>
    </source>
</evidence>
<dbReference type="CDD" id="cd15529">
    <property type="entry name" value="PHD2_PHF10"/>
    <property type="match status" value="1"/>
</dbReference>
<feature type="domain" description="PHD-type" evidence="15">
    <location>
        <begin position="560"/>
        <end position="608"/>
    </location>
</feature>
<dbReference type="PANTHER" id="PTHR45888:SF4">
    <property type="entry name" value="PHD FINGER PROTEIN 10"/>
    <property type="match status" value="1"/>
</dbReference>
<dbReference type="GO" id="GO:0071564">
    <property type="term" value="C:npBAF complex"/>
    <property type="evidence" value="ECO:0007669"/>
    <property type="project" value="InterPro"/>
</dbReference>
<evidence type="ECO:0000256" key="14">
    <source>
        <dbReference type="SAM" id="MobiDB-lite"/>
    </source>
</evidence>
<feature type="compositionally biased region" description="Polar residues" evidence="14">
    <location>
        <begin position="427"/>
        <end position="444"/>
    </location>
</feature>
<evidence type="ECO:0000256" key="11">
    <source>
        <dbReference type="ARBA" id="ARBA00023242"/>
    </source>
</evidence>
<dbReference type="InterPro" id="IPR011011">
    <property type="entry name" value="Znf_FYVE_PHD"/>
</dbReference>
<dbReference type="Gene3D" id="3.30.40.10">
    <property type="entry name" value="Zinc/RING finger domain, C3HC4 (zinc finger)"/>
    <property type="match status" value="1"/>
</dbReference>
<keyword evidence="13" id="KW-0175">Coiled coil</keyword>
<organism evidence="16">
    <name type="scientific">Phallusia mammillata</name>
    <dbReference type="NCBI Taxonomy" id="59560"/>
    <lineage>
        <taxon>Eukaryota</taxon>
        <taxon>Metazoa</taxon>
        <taxon>Chordata</taxon>
        <taxon>Tunicata</taxon>
        <taxon>Ascidiacea</taxon>
        <taxon>Phlebobranchia</taxon>
        <taxon>Ascidiidae</taxon>
        <taxon>Phallusia</taxon>
    </lineage>
</organism>
<evidence type="ECO:0000256" key="13">
    <source>
        <dbReference type="SAM" id="Coils"/>
    </source>
</evidence>
<feature type="region of interest" description="Disordered" evidence="14">
    <location>
        <begin position="417"/>
        <end position="501"/>
    </location>
</feature>
<dbReference type="FunFam" id="3.30.40.10:FF:000202">
    <property type="entry name" value="PHD finger protein 10 isoform X1"/>
    <property type="match status" value="1"/>
</dbReference>
<feature type="compositionally biased region" description="Polar residues" evidence="14">
    <location>
        <begin position="19"/>
        <end position="34"/>
    </location>
</feature>
<dbReference type="CDD" id="cd15528">
    <property type="entry name" value="PHD1_PHF10"/>
    <property type="match status" value="1"/>
</dbReference>
<dbReference type="SMART" id="SM00249">
    <property type="entry name" value="PHD"/>
    <property type="match status" value="2"/>
</dbReference>
<feature type="compositionally biased region" description="Basic and acidic residues" evidence="14">
    <location>
        <begin position="671"/>
        <end position="682"/>
    </location>
</feature>
<comment type="similarity">
    <text evidence="2">Belongs to the SAYP family.</text>
</comment>
<keyword evidence="11" id="KW-0539">Nucleus</keyword>
<comment type="subcellular location">
    <subcellularLocation>
        <location evidence="1">Nucleus</location>
    </subcellularLocation>
</comment>
<dbReference type="PROSITE" id="PS50016">
    <property type="entry name" value="ZF_PHD_2"/>
    <property type="match status" value="2"/>
</dbReference>
<keyword evidence="8" id="KW-0524">Neurogenesis</keyword>
<dbReference type="InterPro" id="IPR013083">
    <property type="entry name" value="Znf_RING/FYVE/PHD"/>
</dbReference>
<dbReference type="InterPro" id="IPR019787">
    <property type="entry name" value="Znf_PHD-finger"/>
</dbReference>
<feature type="compositionally biased region" description="Low complexity" evidence="14">
    <location>
        <begin position="445"/>
        <end position="456"/>
    </location>
</feature>
<keyword evidence="4" id="KW-0479">Metal-binding</keyword>
<keyword evidence="5" id="KW-0677">Repeat</keyword>
<dbReference type="GO" id="GO:0008270">
    <property type="term" value="F:zinc ion binding"/>
    <property type="evidence" value="ECO:0007669"/>
    <property type="project" value="UniProtKB-KW"/>
</dbReference>
<keyword evidence="7" id="KW-0862">Zinc</keyword>
<feature type="compositionally biased region" description="Basic residues" evidence="14">
    <location>
        <begin position="629"/>
        <end position="641"/>
    </location>
</feature>
<sequence length="751" mass="84351">MEPTTEQSVNLPEDLTSDAAINTKQITTETQCCEDSNKTENNKDDSRLIGQSLQRNRDDAEQLNPVLGETLQQIDNMAFLNSKDQHPYPQCYHDNSQSPPLVQVGETPKEQPNVTDNVLPAEDLATAPTAEQVKFEIVDDEVVNLLDSVVNQICLVVVDEKETKEKEVVVKPVTVEVKSKPAGVSHTGRVIDPICLQQNIFSSIVAENLVEYQWPADSSGDYYMLQEQVSTFLSITSFKRKYPEIQRRKLDPAEVNHLLAGHFISEVQVTLGLTALKSSDVCDMMAKEYPEKYNEYQLVMQEREKQKLQNKYKEYASSSVQVEKSQMPGYLKKAMKQAAAYNASLNRQRRDEFAAYYDMQTNVLQYPRNKVRKLDPELTRPSLYPCALIPGQFQEYYKTYTRNDMMFMPMTTALYGPPHPNEPINDIESSGSEVDSEPDSVTTLSSVPHSIRSISSAKPKDRSVSARSSIAGDVQPMETNQKETNQEEGGENDESENEESGPFNPICGICGKDETCNKKDEPEDLIKCSQCDNHGHPTCLEMSSDLVSVILTYNWQCMECKTCTICSMPHREDLMMFCDRCDRGYHTFCVSLRAIPSGVWACSRCTHADPDFLRRRRKQLKQMLGIKSTRGRGGRRRGRGGRRGEPKTTVEVDMDDSVMSIDSLESSQQGKIDEDSNTRDEIPNTDTPPVDDEGNSLLANIDDNAQHADVEQDHVFQTPENNVTLTSDTPVADTKPALPETDSSVQSVTSE</sequence>
<evidence type="ECO:0000256" key="10">
    <source>
        <dbReference type="ARBA" id="ARBA00023163"/>
    </source>
</evidence>
<dbReference type="PANTHER" id="PTHR45888">
    <property type="entry name" value="HL01030P-RELATED"/>
    <property type="match status" value="1"/>
</dbReference>
<feature type="compositionally biased region" description="Polar residues" evidence="14">
    <location>
        <begin position="1"/>
        <end position="10"/>
    </location>
</feature>
<keyword evidence="9" id="KW-0805">Transcription regulation</keyword>
<evidence type="ECO:0000256" key="4">
    <source>
        <dbReference type="ARBA" id="ARBA00022723"/>
    </source>
</evidence>
<reference evidence="16" key="1">
    <citation type="submission" date="2020-04" db="EMBL/GenBank/DDBJ databases">
        <authorList>
            <person name="Neveu A P."/>
        </authorList>
    </citation>
    <scope>NUCLEOTIDE SEQUENCE</scope>
    <source>
        <tissue evidence="16">Whole embryo</tissue>
    </source>
</reference>
<evidence type="ECO:0000256" key="3">
    <source>
        <dbReference type="ARBA" id="ARBA00016995"/>
    </source>
</evidence>
<keyword evidence="6 12" id="KW-0863">Zinc-finger</keyword>
<feature type="coiled-coil region" evidence="13">
    <location>
        <begin position="298"/>
        <end position="351"/>
    </location>
</feature>
<feature type="region of interest" description="Disordered" evidence="14">
    <location>
        <begin position="1"/>
        <end position="47"/>
    </location>
</feature>
<evidence type="ECO:0000256" key="2">
    <source>
        <dbReference type="ARBA" id="ARBA00006097"/>
    </source>
</evidence>
<feature type="compositionally biased region" description="Polar residues" evidence="14">
    <location>
        <begin position="741"/>
        <end position="751"/>
    </location>
</feature>
<dbReference type="InterPro" id="IPR038045">
    <property type="entry name" value="PHF10_PHD_finger_1"/>
</dbReference>
<evidence type="ECO:0000256" key="1">
    <source>
        <dbReference type="ARBA" id="ARBA00004123"/>
    </source>
</evidence>
<feature type="compositionally biased region" description="Polar residues" evidence="14">
    <location>
        <begin position="718"/>
        <end position="729"/>
    </location>
</feature>
<feature type="domain" description="PHD-type" evidence="15">
    <location>
        <begin position="504"/>
        <end position="563"/>
    </location>
</feature>
<evidence type="ECO:0000259" key="15">
    <source>
        <dbReference type="PROSITE" id="PS50016"/>
    </source>
</evidence>
<keyword evidence="10" id="KW-0804">Transcription</keyword>
<evidence type="ECO:0000313" key="16">
    <source>
        <dbReference type="EMBL" id="CAB3264828.1"/>
    </source>
</evidence>
<feature type="compositionally biased region" description="Basic and acidic residues" evidence="14">
    <location>
        <begin position="704"/>
        <end position="714"/>
    </location>
</feature>
<dbReference type="InterPro" id="IPR001965">
    <property type="entry name" value="Znf_PHD"/>
</dbReference>
<dbReference type="GO" id="GO:0007399">
    <property type="term" value="P:nervous system development"/>
    <property type="evidence" value="ECO:0007669"/>
    <property type="project" value="UniProtKB-KW"/>
</dbReference>
<proteinExistence type="evidence at transcript level"/>
<gene>
    <name evidence="16" type="primary">Phf10</name>
</gene>
<name>A0A6F9DPA8_9ASCI</name>
<evidence type="ECO:0000256" key="9">
    <source>
        <dbReference type="ARBA" id="ARBA00023015"/>
    </source>
</evidence>
<evidence type="ECO:0000256" key="12">
    <source>
        <dbReference type="PROSITE-ProRule" id="PRU00146"/>
    </source>
</evidence>
<feature type="compositionally biased region" description="Acidic residues" evidence="14">
    <location>
        <begin position="486"/>
        <end position="499"/>
    </location>
</feature>